<keyword evidence="9" id="KW-1185">Reference proteome</keyword>
<dbReference type="PANTHER" id="PTHR30435">
    <property type="entry name" value="FLAGELLAR PROTEIN"/>
    <property type="match status" value="1"/>
</dbReference>
<reference evidence="8 9" key="1">
    <citation type="submission" date="2023-07" db="EMBL/GenBank/DDBJ databases">
        <authorList>
            <person name="Peeters C."/>
        </authorList>
    </citation>
    <scope>NUCLEOTIDE SEQUENCE [LARGE SCALE GENOMIC DNA]</scope>
    <source>
        <strain evidence="8 9">LMG 18101</strain>
    </source>
</reference>
<dbReference type="Proteomes" id="UP001189757">
    <property type="component" value="Unassembled WGS sequence"/>
</dbReference>
<name>A0ABM9KDN2_9RALS</name>
<protein>
    <submittedName>
        <fullName evidence="8">Flagellar basal-body rod protein FlgG</fullName>
    </submittedName>
</protein>
<evidence type="ECO:0000259" key="7">
    <source>
        <dbReference type="Pfam" id="PF22692"/>
    </source>
</evidence>
<evidence type="ECO:0000256" key="2">
    <source>
        <dbReference type="ARBA" id="ARBA00009677"/>
    </source>
</evidence>
<proteinExistence type="inferred from homology"/>
<dbReference type="InterPro" id="IPR010930">
    <property type="entry name" value="Flg_bb/hook_C_dom"/>
</dbReference>
<dbReference type="SUPFAM" id="SSF117143">
    <property type="entry name" value="Flagellar hook protein flgE"/>
    <property type="match status" value="1"/>
</dbReference>
<dbReference type="InterPro" id="IPR053967">
    <property type="entry name" value="LlgE_F_G-like_D1"/>
</dbReference>
<dbReference type="EMBL" id="CATZLL010000024">
    <property type="protein sequence ID" value="CAJ0822613.1"/>
    <property type="molecule type" value="Genomic_DNA"/>
</dbReference>
<dbReference type="InterPro" id="IPR037925">
    <property type="entry name" value="FlgE/F/G-like"/>
</dbReference>
<evidence type="ECO:0000313" key="9">
    <source>
        <dbReference type="Proteomes" id="UP001189757"/>
    </source>
</evidence>
<keyword evidence="8" id="KW-0282">Flagellum</keyword>
<evidence type="ECO:0000256" key="4">
    <source>
        <dbReference type="RuleBase" id="RU362116"/>
    </source>
</evidence>
<evidence type="ECO:0000256" key="1">
    <source>
        <dbReference type="ARBA" id="ARBA00004117"/>
    </source>
</evidence>
<evidence type="ECO:0000313" key="8">
    <source>
        <dbReference type="EMBL" id="CAJ0822613.1"/>
    </source>
</evidence>
<dbReference type="Pfam" id="PF06429">
    <property type="entry name" value="Flg_bbr_C"/>
    <property type="match status" value="1"/>
</dbReference>
<sequence length="243" mass="25734">MQQTLVVALSALQQDANRLDRIALNLANASTPGYRREVAGAGAAVSTAQAFGAQVDAGMAASVPTQSTVADTRPGTLRATGQSLQLALTGPEFFEVATESGPAYTRNGEFRVDTRGRLVTMSGKPVMGRGGEIVLTTPNPVVDSAGVVREAGNIVGQLKLVTFSDPKSLRRLGDGLWAPGEGMTPAQDTVQTVRQGYLENSNVSSLVEMTQLVQTMRHAESVQRMTQNYDEMIGQAIRKLGEA</sequence>
<evidence type="ECO:0000256" key="3">
    <source>
        <dbReference type="ARBA" id="ARBA00023143"/>
    </source>
</evidence>
<dbReference type="InterPro" id="IPR020013">
    <property type="entry name" value="Flagellar_FlgE/F/G"/>
</dbReference>
<comment type="similarity">
    <text evidence="2 4">Belongs to the flagella basal body rod proteins family.</text>
</comment>
<feature type="domain" description="Flagellar basal-body/hook protein C-terminal" evidence="6">
    <location>
        <begin position="194"/>
        <end position="238"/>
    </location>
</feature>
<keyword evidence="8" id="KW-0966">Cell projection</keyword>
<organism evidence="8 9">
    <name type="scientific">Ralstonia flaminis</name>
    <dbReference type="NCBI Taxonomy" id="3058597"/>
    <lineage>
        <taxon>Bacteria</taxon>
        <taxon>Pseudomonadati</taxon>
        <taxon>Pseudomonadota</taxon>
        <taxon>Betaproteobacteria</taxon>
        <taxon>Burkholderiales</taxon>
        <taxon>Burkholderiaceae</taxon>
        <taxon>Ralstonia</taxon>
    </lineage>
</organism>
<feature type="domain" description="Flagellar hook protein FlgE/F/G-like D1" evidence="7">
    <location>
        <begin position="87"/>
        <end position="134"/>
    </location>
</feature>
<evidence type="ECO:0000259" key="5">
    <source>
        <dbReference type="Pfam" id="PF00460"/>
    </source>
</evidence>
<dbReference type="PANTHER" id="PTHR30435:SF19">
    <property type="entry name" value="FLAGELLAR BASAL-BODY ROD PROTEIN FLGG"/>
    <property type="match status" value="1"/>
</dbReference>
<evidence type="ECO:0000259" key="6">
    <source>
        <dbReference type="Pfam" id="PF06429"/>
    </source>
</evidence>
<feature type="domain" description="Flagellar basal body rod protein N-terminal" evidence="5">
    <location>
        <begin position="7"/>
        <end position="35"/>
    </location>
</feature>
<dbReference type="Pfam" id="PF00460">
    <property type="entry name" value="Flg_bb_rod"/>
    <property type="match status" value="1"/>
</dbReference>
<comment type="subcellular location">
    <subcellularLocation>
        <location evidence="1 4">Bacterial flagellum basal body</location>
    </subcellularLocation>
</comment>
<dbReference type="InterPro" id="IPR001444">
    <property type="entry name" value="Flag_bb_rod_N"/>
</dbReference>
<gene>
    <name evidence="8" type="primary">flgG_5</name>
    <name evidence="8" type="ORF">LMG18101_05095</name>
</gene>
<accession>A0ABM9KDN2</accession>
<dbReference type="RefSeq" id="WP_316682862.1">
    <property type="nucleotide sequence ID" value="NZ_CATZLL010000024.1"/>
</dbReference>
<comment type="caution">
    <text evidence="8">The sequence shown here is derived from an EMBL/GenBank/DDBJ whole genome shotgun (WGS) entry which is preliminary data.</text>
</comment>
<dbReference type="NCBIfam" id="TIGR03506">
    <property type="entry name" value="FlgEFG_subfam"/>
    <property type="match status" value="1"/>
</dbReference>
<keyword evidence="3 4" id="KW-0975">Bacterial flagellum</keyword>
<dbReference type="Pfam" id="PF22692">
    <property type="entry name" value="LlgE_F_G_D1"/>
    <property type="match status" value="1"/>
</dbReference>
<keyword evidence="8" id="KW-0969">Cilium</keyword>